<dbReference type="STRING" id="54915.ADS79_22735"/>
<keyword evidence="3" id="KW-0547">Nucleotide-binding</keyword>
<comment type="similarity">
    <text evidence="1">Belongs to the ABC transporter superfamily.</text>
</comment>
<protein>
    <recommendedName>
        <fullName evidence="5">ABC transporter domain-containing protein</fullName>
    </recommendedName>
</protein>
<dbReference type="InterPro" id="IPR027417">
    <property type="entry name" value="P-loop_NTPase"/>
</dbReference>
<name>A0A0K9YTQ6_9BACL</name>
<dbReference type="SMART" id="SM00382">
    <property type="entry name" value="AAA"/>
    <property type="match status" value="1"/>
</dbReference>
<dbReference type="Proteomes" id="UP000036834">
    <property type="component" value="Unassembled WGS sequence"/>
</dbReference>
<evidence type="ECO:0000256" key="1">
    <source>
        <dbReference type="ARBA" id="ARBA00005417"/>
    </source>
</evidence>
<keyword evidence="4" id="KW-0067">ATP-binding</keyword>
<feature type="domain" description="ABC transporter" evidence="5">
    <location>
        <begin position="7"/>
        <end position="257"/>
    </location>
</feature>
<sequence>MENDILLEVNGLKKHYPIKKGVFSSTVGTVKAVDGVSFSVSRGETLGIVGESGCGKSTTARLVIRLLQETEGSIRFAGKELTSLSKGELRGVRRDMQMIFQDPYASLHPRWTIERTLMEPMLVYGMGSRGEQRDRVLELLGNVGLNPSYAKRYPHEFSGGQRQRIGIARALVLQPQLIIADEPVSALDISIQAQVINLLQDLQEQYKLTYMFISHDLSVVRHISDRVAVMYLGRIVELAEKEKLFETPMHPYTQALMSAVPEVDGEKRERIILRGDVPSPAKPPTGCTFHTRCSSCMEICKTEIPVLKKAADGQLVACHLYT</sequence>
<dbReference type="GO" id="GO:0016887">
    <property type="term" value="F:ATP hydrolysis activity"/>
    <property type="evidence" value="ECO:0007669"/>
    <property type="project" value="InterPro"/>
</dbReference>
<dbReference type="PROSITE" id="PS00211">
    <property type="entry name" value="ABC_TRANSPORTER_1"/>
    <property type="match status" value="1"/>
</dbReference>
<dbReference type="EMBL" id="LGIQ01000009">
    <property type="protein sequence ID" value="KNB72099.1"/>
    <property type="molecule type" value="Genomic_DNA"/>
</dbReference>
<dbReference type="Gene3D" id="3.40.50.300">
    <property type="entry name" value="P-loop containing nucleotide triphosphate hydrolases"/>
    <property type="match status" value="1"/>
</dbReference>
<evidence type="ECO:0000256" key="2">
    <source>
        <dbReference type="ARBA" id="ARBA00022448"/>
    </source>
</evidence>
<organism evidence="6 7">
    <name type="scientific">Brevibacillus reuszeri</name>
    <dbReference type="NCBI Taxonomy" id="54915"/>
    <lineage>
        <taxon>Bacteria</taxon>
        <taxon>Bacillati</taxon>
        <taxon>Bacillota</taxon>
        <taxon>Bacilli</taxon>
        <taxon>Bacillales</taxon>
        <taxon>Paenibacillaceae</taxon>
        <taxon>Brevibacillus</taxon>
    </lineage>
</organism>
<dbReference type="Pfam" id="PF00005">
    <property type="entry name" value="ABC_tran"/>
    <property type="match status" value="1"/>
</dbReference>
<dbReference type="Pfam" id="PF08352">
    <property type="entry name" value="oligo_HPY"/>
    <property type="match status" value="1"/>
</dbReference>
<dbReference type="InterPro" id="IPR013563">
    <property type="entry name" value="Oligopep_ABC_C"/>
</dbReference>
<evidence type="ECO:0000313" key="7">
    <source>
        <dbReference type="Proteomes" id="UP000036834"/>
    </source>
</evidence>
<proteinExistence type="inferred from homology"/>
<evidence type="ECO:0000256" key="4">
    <source>
        <dbReference type="ARBA" id="ARBA00022840"/>
    </source>
</evidence>
<dbReference type="GO" id="GO:0005524">
    <property type="term" value="F:ATP binding"/>
    <property type="evidence" value="ECO:0007669"/>
    <property type="project" value="UniProtKB-KW"/>
</dbReference>
<dbReference type="InterPro" id="IPR017871">
    <property type="entry name" value="ABC_transporter-like_CS"/>
</dbReference>
<dbReference type="NCBIfam" id="TIGR01727">
    <property type="entry name" value="oligo_HPY"/>
    <property type="match status" value="1"/>
</dbReference>
<dbReference type="CDD" id="cd03257">
    <property type="entry name" value="ABC_NikE_OppD_transporters"/>
    <property type="match status" value="1"/>
</dbReference>
<dbReference type="GO" id="GO:0055085">
    <property type="term" value="P:transmembrane transport"/>
    <property type="evidence" value="ECO:0007669"/>
    <property type="project" value="UniProtKB-ARBA"/>
</dbReference>
<reference evidence="7" key="1">
    <citation type="submission" date="2015-07" db="EMBL/GenBank/DDBJ databases">
        <title>Genome sequencing project for genomic taxonomy and phylogenomics of Bacillus-like bacteria.</title>
        <authorList>
            <person name="Liu B."/>
            <person name="Wang J."/>
            <person name="Zhu Y."/>
            <person name="Liu G."/>
            <person name="Chen Q."/>
            <person name="Chen Z."/>
            <person name="Lan J."/>
            <person name="Che J."/>
            <person name="Ge C."/>
            <person name="Shi H."/>
            <person name="Pan Z."/>
            <person name="Liu X."/>
        </authorList>
    </citation>
    <scope>NUCLEOTIDE SEQUENCE [LARGE SCALE GENOMIC DNA]</scope>
    <source>
        <strain evidence="7">DSM 9887</strain>
    </source>
</reference>
<evidence type="ECO:0000256" key="3">
    <source>
        <dbReference type="ARBA" id="ARBA00022741"/>
    </source>
</evidence>
<evidence type="ECO:0000259" key="5">
    <source>
        <dbReference type="PROSITE" id="PS50893"/>
    </source>
</evidence>
<dbReference type="FunFam" id="3.40.50.300:FF:000016">
    <property type="entry name" value="Oligopeptide ABC transporter ATP-binding component"/>
    <property type="match status" value="1"/>
</dbReference>
<dbReference type="InterPro" id="IPR050319">
    <property type="entry name" value="ABC_transp_ATP-bind"/>
</dbReference>
<dbReference type="SUPFAM" id="SSF52540">
    <property type="entry name" value="P-loop containing nucleoside triphosphate hydrolases"/>
    <property type="match status" value="1"/>
</dbReference>
<keyword evidence="2" id="KW-0813">Transport</keyword>
<dbReference type="PANTHER" id="PTHR43776:SF7">
    <property type="entry name" value="D,D-DIPEPTIDE TRANSPORT ATP-BINDING PROTEIN DDPF-RELATED"/>
    <property type="match status" value="1"/>
</dbReference>
<dbReference type="InterPro" id="IPR003593">
    <property type="entry name" value="AAA+_ATPase"/>
</dbReference>
<dbReference type="PANTHER" id="PTHR43776">
    <property type="entry name" value="TRANSPORT ATP-BINDING PROTEIN"/>
    <property type="match status" value="1"/>
</dbReference>
<dbReference type="AlphaFoldDB" id="A0A0K9YTQ6"/>
<comment type="caution">
    <text evidence="6">The sequence shown here is derived from an EMBL/GenBank/DDBJ whole genome shotgun (WGS) entry which is preliminary data.</text>
</comment>
<dbReference type="InterPro" id="IPR003439">
    <property type="entry name" value="ABC_transporter-like_ATP-bd"/>
</dbReference>
<accession>A0A0K9YTQ6</accession>
<evidence type="ECO:0000313" key="6">
    <source>
        <dbReference type="EMBL" id="KNB72099.1"/>
    </source>
</evidence>
<dbReference type="NCBIfam" id="NF008453">
    <property type="entry name" value="PRK11308.1"/>
    <property type="match status" value="1"/>
</dbReference>
<dbReference type="PROSITE" id="PS50893">
    <property type="entry name" value="ABC_TRANSPORTER_2"/>
    <property type="match status" value="1"/>
</dbReference>
<dbReference type="OrthoDB" id="9802264at2"/>
<gene>
    <name evidence="6" type="ORF">ADS79_22735</name>
</gene>
<dbReference type="GO" id="GO:0015833">
    <property type="term" value="P:peptide transport"/>
    <property type="evidence" value="ECO:0007669"/>
    <property type="project" value="InterPro"/>
</dbReference>
<dbReference type="PATRIC" id="fig|54915.3.peg.3678"/>